<keyword evidence="2" id="KW-0680">Restriction system</keyword>
<evidence type="ECO:0000313" key="6">
    <source>
        <dbReference type="Proteomes" id="UP000286268"/>
    </source>
</evidence>
<dbReference type="PANTHER" id="PTHR30408">
    <property type="entry name" value="TYPE-1 RESTRICTION ENZYME ECOKI SPECIFICITY PROTEIN"/>
    <property type="match status" value="1"/>
</dbReference>
<dbReference type="OrthoDB" id="9795776at2"/>
<evidence type="ECO:0000256" key="3">
    <source>
        <dbReference type="ARBA" id="ARBA00023125"/>
    </source>
</evidence>
<organism evidence="5 6">
    <name type="scientific">Clostridium manihotivorum</name>
    <dbReference type="NCBI Taxonomy" id="2320868"/>
    <lineage>
        <taxon>Bacteria</taxon>
        <taxon>Bacillati</taxon>
        <taxon>Bacillota</taxon>
        <taxon>Clostridia</taxon>
        <taxon>Eubacteriales</taxon>
        <taxon>Clostridiaceae</taxon>
        <taxon>Clostridium</taxon>
    </lineage>
</organism>
<evidence type="ECO:0000259" key="4">
    <source>
        <dbReference type="Pfam" id="PF01420"/>
    </source>
</evidence>
<dbReference type="SUPFAM" id="SSF116734">
    <property type="entry name" value="DNA methylase specificity domain"/>
    <property type="match status" value="2"/>
</dbReference>
<dbReference type="EMBL" id="CP025746">
    <property type="protein sequence ID" value="QAA32759.1"/>
    <property type="molecule type" value="Genomic_DNA"/>
</dbReference>
<name>A0A3R5UFW2_9CLOT</name>
<dbReference type="Gene3D" id="3.90.220.20">
    <property type="entry name" value="DNA methylase specificity domains"/>
    <property type="match status" value="2"/>
</dbReference>
<gene>
    <name evidence="5" type="ORF">C1I91_14545</name>
</gene>
<dbReference type="InterPro" id="IPR044946">
    <property type="entry name" value="Restrct_endonuc_typeI_TRD_sf"/>
</dbReference>
<evidence type="ECO:0000256" key="1">
    <source>
        <dbReference type="ARBA" id="ARBA00010923"/>
    </source>
</evidence>
<sequence>MRQMKDSGIRWIKEIPSDWQVIKVKYLTSQVGSGKTPKGGAEVYVQSGIMFLRSQNIYNDGLHLDDVVYIDEKTNEEMSSTKVKPYDILLNITGASIGRTCMVPGDFQVANVNQHVCILRPIQEKILPMLFEKVMQSCFVFNQIYSFQNGSSREGLNFGDIGNLVITMPKRLEKQEKLAGFLDNKCNEVDKAIEIHQKHIDLLKTYKQSIITEAITKGINKNAEMKDSNISWIGKVPCHWEVGRIKNKFAIKKNLVYTEDREVLSLTQRGLKIKDITSNDGQLAVSYAGYQEVLIDDFVMNSMDLLTGYVDCSIYEGVTSPDYRVFQLNEEGSKRYYLYYFQMCYFRKLFYGFGRGVSHLGRWRLQREEFYNFPLLTPPIDEQEEINNYLDKKCEDIDKAITIKQGLIKKLNEYKKNLIYEAVTGKIEI</sequence>
<dbReference type="REBASE" id="295006">
    <property type="entry name" value="S.CspCT4ORF14540P"/>
</dbReference>
<reference evidence="5 6" key="1">
    <citation type="submission" date="2018-01" db="EMBL/GenBank/DDBJ databases">
        <title>Genome Sequencing and Assembly of Anaerobacter polyendosporus strain CT4.</title>
        <authorList>
            <person name="Tachaapaikoon C."/>
            <person name="Sutheeworapong S."/>
            <person name="Jenjaroenpun P."/>
            <person name="Wongsurawat T."/>
            <person name="Nookeaw I."/>
            <person name="Cheawchanlertfa P."/>
            <person name="Kosugi A."/>
            <person name="Cheevadhanarak S."/>
            <person name="Ratanakhanokchai K."/>
        </authorList>
    </citation>
    <scope>NUCLEOTIDE SEQUENCE [LARGE SCALE GENOMIC DNA]</scope>
    <source>
        <strain evidence="5 6">CT4</strain>
    </source>
</reference>
<dbReference type="RefSeq" id="WP_128213500.1">
    <property type="nucleotide sequence ID" value="NZ_CP025746.1"/>
</dbReference>
<dbReference type="GO" id="GO:0003677">
    <property type="term" value="F:DNA binding"/>
    <property type="evidence" value="ECO:0007669"/>
    <property type="project" value="UniProtKB-KW"/>
</dbReference>
<dbReference type="GO" id="GO:0009307">
    <property type="term" value="P:DNA restriction-modification system"/>
    <property type="evidence" value="ECO:0007669"/>
    <property type="project" value="UniProtKB-KW"/>
</dbReference>
<proteinExistence type="inferred from homology"/>
<keyword evidence="3" id="KW-0238">DNA-binding</keyword>
<evidence type="ECO:0000256" key="2">
    <source>
        <dbReference type="ARBA" id="ARBA00022747"/>
    </source>
</evidence>
<evidence type="ECO:0000313" key="5">
    <source>
        <dbReference type="EMBL" id="QAA32759.1"/>
    </source>
</evidence>
<protein>
    <recommendedName>
        <fullName evidence="4">Type I restriction modification DNA specificity domain-containing protein</fullName>
    </recommendedName>
</protein>
<dbReference type="InterPro" id="IPR052021">
    <property type="entry name" value="Type-I_RS_S_subunit"/>
</dbReference>
<feature type="domain" description="Type I restriction modification DNA specificity" evidence="4">
    <location>
        <begin position="279"/>
        <end position="412"/>
    </location>
</feature>
<accession>A0A3R5UFW2</accession>
<comment type="similarity">
    <text evidence="1">Belongs to the type-I restriction system S methylase family.</text>
</comment>
<dbReference type="InterPro" id="IPR000055">
    <property type="entry name" value="Restrct_endonuc_typeI_TRD"/>
</dbReference>
<dbReference type="KEGG" id="cmah:C1I91_14545"/>
<feature type="domain" description="Type I restriction modification DNA specificity" evidence="4">
    <location>
        <begin position="16"/>
        <end position="201"/>
    </location>
</feature>
<dbReference type="Gene3D" id="1.10.287.1120">
    <property type="entry name" value="Bipartite methylase S protein"/>
    <property type="match status" value="1"/>
</dbReference>
<dbReference type="Proteomes" id="UP000286268">
    <property type="component" value="Chromosome"/>
</dbReference>
<dbReference type="Pfam" id="PF01420">
    <property type="entry name" value="Methylase_S"/>
    <property type="match status" value="2"/>
</dbReference>
<keyword evidence="6" id="KW-1185">Reference proteome</keyword>
<dbReference type="AlphaFoldDB" id="A0A3R5UFW2"/>
<dbReference type="PANTHER" id="PTHR30408:SF12">
    <property type="entry name" value="TYPE I RESTRICTION ENZYME MJAVIII SPECIFICITY SUBUNIT"/>
    <property type="match status" value="1"/>
</dbReference>